<reference evidence="2" key="1">
    <citation type="journal article" date="2019" name="bioRxiv">
        <title>Genomics, evolutionary history and diagnostics of the Alternaria alternata species group including apple and Asian pear pathotypes.</title>
        <authorList>
            <person name="Armitage A.D."/>
            <person name="Cockerton H.M."/>
            <person name="Sreenivasaprasad S."/>
            <person name="Woodhall J.W."/>
            <person name="Lane C.R."/>
            <person name="Harrison R.J."/>
            <person name="Clarkson J.P."/>
        </authorList>
    </citation>
    <scope>NUCLEOTIDE SEQUENCE [LARGE SCALE GENOMIC DNA]</scope>
    <source>
        <strain evidence="2">RGR 97.0016</strain>
    </source>
</reference>
<dbReference type="Proteomes" id="UP000293823">
    <property type="component" value="Unassembled WGS sequence"/>
</dbReference>
<comment type="caution">
    <text evidence="1">The sequence shown here is derived from an EMBL/GenBank/DDBJ whole genome shotgun (WGS) entry which is preliminary data.</text>
</comment>
<dbReference type="AlphaFoldDB" id="A0A4Q4PYY9"/>
<gene>
    <name evidence="1" type="ORF">AA0113_g12097</name>
</gene>
<proteinExistence type="predicted"/>
<accession>A0A4Q4PYY9</accession>
<evidence type="ECO:0000313" key="1">
    <source>
        <dbReference type="EMBL" id="RYO28938.1"/>
    </source>
</evidence>
<protein>
    <submittedName>
        <fullName evidence="1">Uncharacterized protein</fullName>
    </submittedName>
</protein>
<dbReference type="EMBL" id="PEJP01000085">
    <property type="protein sequence ID" value="RYO28938.1"/>
    <property type="molecule type" value="Genomic_DNA"/>
</dbReference>
<dbReference type="OrthoDB" id="10291021at2759"/>
<organism evidence="1 2">
    <name type="scientific">Alternaria arborescens</name>
    <dbReference type="NCBI Taxonomy" id="156630"/>
    <lineage>
        <taxon>Eukaryota</taxon>
        <taxon>Fungi</taxon>
        <taxon>Dikarya</taxon>
        <taxon>Ascomycota</taxon>
        <taxon>Pezizomycotina</taxon>
        <taxon>Dothideomycetes</taxon>
        <taxon>Pleosporomycetidae</taxon>
        <taxon>Pleosporales</taxon>
        <taxon>Pleosporineae</taxon>
        <taxon>Pleosporaceae</taxon>
        <taxon>Alternaria</taxon>
        <taxon>Alternaria sect. Alternaria</taxon>
    </lineage>
</organism>
<evidence type="ECO:0000313" key="2">
    <source>
        <dbReference type="Proteomes" id="UP000293823"/>
    </source>
</evidence>
<sequence length="149" mass="15730">MRAETPHTLSVALAFLPLDNAHLSANGTATCLQLENERLFVSVNKMISGIDTLVIDGQDLLGSRACIPCTPGGSSGNGQYSIGRYLDCYCISATGCSSAGFGSYTPGSIGPTYELFYSSDLNNVSYCGVVMSEMYPPTGPSRYRASPCD</sequence>
<keyword evidence="2" id="KW-1185">Reference proteome</keyword>
<name>A0A4Q4PYY9_9PLEO</name>